<dbReference type="EMBL" id="MCFJ01000026">
    <property type="protein sequence ID" value="ORY55673.1"/>
    <property type="molecule type" value="Genomic_DNA"/>
</dbReference>
<comment type="caution">
    <text evidence="1">The sequence shown here is derived from an EMBL/GenBank/DDBJ whole genome shotgun (WGS) entry which is preliminary data.</text>
</comment>
<dbReference type="InParanoid" id="A0A1Y2D8S8"/>
<dbReference type="RefSeq" id="XP_040709731.1">
    <property type="nucleotide sequence ID" value="XM_040861505.1"/>
</dbReference>
<feature type="non-terminal residue" evidence="1">
    <location>
        <position position="147"/>
    </location>
</feature>
<dbReference type="AlphaFoldDB" id="A0A1Y2D8S8"/>
<protein>
    <submittedName>
        <fullName evidence="1">Uncharacterized protein</fullName>
    </submittedName>
</protein>
<evidence type="ECO:0000313" key="1">
    <source>
        <dbReference type="EMBL" id="ORY55673.1"/>
    </source>
</evidence>
<sequence>MVTCYISYSTYCYQRSFPTSQLPHFSYCSRRTACVIYFPGRLSGALTFWGGVAFSLHAEEKAGYRFIHRHRQMLSTSRAARSSLPIVSPPCQSIDSVGETCEELRRFELKVEHTDPALRLLPRLGGKNGRYKLAEACFSPFTSRVVM</sequence>
<reference evidence="1 2" key="1">
    <citation type="submission" date="2016-07" db="EMBL/GenBank/DDBJ databases">
        <title>Pervasive Adenine N6-methylation of Active Genes in Fungi.</title>
        <authorList>
            <consortium name="DOE Joint Genome Institute"/>
            <person name="Mondo S.J."/>
            <person name="Dannebaum R.O."/>
            <person name="Kuo R.C."/>
            <person name="Labutti K."/>
            <person name="Haridas S."/>
            <person name="Kuo A."/>
            <person name="Salamov A."/>
            <person name="Ahrendt S.R."/>
            <person name="Lipzen A."/>
            <person name="Sullivan W."/>
            <person name="Andreopoulos W.B."/>
            <person name="Clum A."/>
            <person name="Lindquist E."/>
            <person name="Daum C."/>
            <person name="Ramamoorthy G.K."/>
            <person name="Gryganskyi A."/>
            <person name="Culley D."/>
            <person name="Magnuson J.K."/>
            <person name="James T.Y."/>
            <person name="O'Malley M.A."/>
            <person name="Stajich J.E."/>
            <person name="Spatafora J.W."/>
            <person name="Visel A."/>
            <person name="Grigoriev I.V."/>
        </authorList>
    </citation>
    <scope>NUCLEOTIDE SEQUENCE [LARGE SCALE GENOMIC DNA]</scope>
    <source>
        <strain evidence="1 2">CBS 129021</strain>
    </source>
</reference>
<dbReference type="GeneID" id="63777717"/>
<accession>A0A1Y2D8S8</accession>
<keyword evidence="2" id="KW-1185">Reference proteome</keyword>
<gene>
    <name evidence="1" type="ORF">BCR38DRAFT_452094</name>
</gene>
<name>A0A1Y2D8S8_9PEZI</name>
<proteinExistence type="predicted"/>
<evidence type="ECO:0000313" key="2">
    <source>
        <dbReference type="Proteomes" id="UP000193689"/>
    </source>
</evidence>
<organism evidence="1 2">
    <name type="scientific">Pseudomassariella vexata</name>
    <dbReference type="NCBI Taxonomy" id="1141098"/>
    <lineage>
        <taxon>Eukaryota</taxon>
        <taxon>Fungi</taxon>
        <taxon>Dikarya</taxon>
        <taxon>Ascomycota</taxon>
        <taxon>Pezizomycotina</taxon>
        <taxon>Sordariomycetes</taxon>
        <taxon>Xylariomycetidae</taxon>
        <taxon>Amphisphaeriales</taxon>
        <taxon>Pseudomassariaceae</taxon>
        <taxon>Pseudomassariella</taxon>
    </lineage>
</organism>
<dbReference type="Proteomes" id="UP000193689">
    <property type="component" value="Unassembled WGS sequence"/>
</dbReference>